<evidence type="ECO:0000256" key="2">
    <source>
        <dbReference type="ARBA" id="ARBA00022840"/>
    </source>
</evidence>
<dbReference type="GO" id="GO:0005524">
    <property type="term" value="F:ATP binding"/>
    <property type="evidence" value="ECO:0007669"/>
    <property type="project" value="UniProtKB-KW"/>
</dbReference>
<dbReference type="PROSITE" id="PS50893">
    <property type="entry name" value="ABC_TRANSPORTER_2"/>
    <property type="match status" value="1"/>
</dbReference>
<evidence type="ECO:0000256" key="1">
    <source>
        <dbReference type="ARBA" id="ARBA00022741"/>
    </source>
</evidence>
<dbReference type="Pfam" id="PF00005">
    <property type="entry name" value="ABC_tran"/>
    <property type="match status" value="1"/>
</dbReference>
<accession>A0A857DF35</accession>
<dbReference type="Gene3D" id="3.40.50.300">
    <property type="entry name" value="P-loop containing nucleotide triphosphate hydrolases"/>
    <property type="match status" value="1"/>
</dbReference>
<organism evidence="4 5">
    <name type="scientific">Dehalobacter restrictus</name>
    <dbReference type="NCBI Taxonomy" id="55583"/>
    <lineage>
        <taxon>Bacteria</taxon>
        <taxon>Bacillati</taxon>
        <taxon>Bacillota</taxon>
        <taxon>Clostridia</taxon>
        <taxon>Eubacteriales</taxon>
        <taxon>Desulfitobacteriaceae</taxon>
        <taxon>Dehalobacter</taxon>
    </lineage>
</organism>
<reference evidence="4 5" key="1">
    <citation type="submission" date="2019-12" db="EMBL/GenBank/DDBJ databases">
        <title>Sequence classification of anaerobic respiratory reductive dehalogenases: First we see many, then we see few.</title>
        <authorList>
            <person name="Molenda O."/>
            <person name="Puentes Jacome L.A."/>
            <person name="Cao X."/>
            <person name="Nesbo C.L."/>
            <person name="Tang S."/>
            <person name="Morson N."/>
            <person name="Patron J."/>
            <person name="Lomheim L."/>
            <person name="Wishart D.S."/>
            <person name="Edwards E.A."/>
        </authorList>
    </citation>
    <scope>NUCLEOTIDE SEQUENCE [LARGE SCALE GENOMIC DNA]</scope>
    <source>
        <strain evidence="4 5">12DCA</strain>
    </source>
</reference>
<dbReference type="InterPro" id="IPR003593">
    <property type="entry name" value="AAA+_ATPase"/>
</dbReference>
<evidence type="ECO:0000313" key="5">
    <source>
        <dbReference type="Proteomes" id="UP000430508"/>
    </source>
</evidence>
<dbReference type="EMBL" id="CP046996">
    <property type="protein sequence ID" value="QGZ99310.1"/>
    <property type="molecule type" value="Genomic_DNA"/>
</dbReference>
<keyword evidence="1" id="KW-0547">Nucleotide-binding</keyword>
<dbReference type="AlphaFoldDB" id="A0A857DF35"/>
<dbReference type="InterPro" id="IPR003439">
    <property type="entry name" value="ABC_transporter-like_ATP-bd"/>
</dbReference>
<feature type="domain" description="ABC transporter" evidence="3">
    <location>
        <begin position="2"/>
        <end position="234"/>
    </location>
</feature>
<dbReference type="InterPro" id="IPR027417">
    <property type="entry name" value="P-loop_NTPase"/>
</dbReference>
<dbReference type="CDD" id="cd03230">
    <property type="entry name" value="ABC_DR_subfamily_A"/>
    <property type="match status" value="1"/>
</dbReference>
<dbReference type="RefSeq" id="WP_019224876.1">
    <property type="nucleotide sequence ID" value="NZ_CP046996.1"/>
</dbReference>
<dbReference type="SMART" id="SM00382">
    <property type="entry name" value="AAA"/>
    <property type="match status" value="1"/>
</dbReference>
<dbReference type="PANTHER" id="PTHR43038">
    <property type="entry name" value="ATP-BINDING CASSETTE, SUB-FAMILY H, MEMBER 1"/>
    <property type="match status" value="1"/>
</dbReference>
<protein>
    <submittedName>
        <fullName evidence="4">ATP-binding cassette domain-containing protein</fullName>
    </submittedName>
</protein>
<dbReference type="PANTHER" id="PTHR43038:SF3">
    <property type="entry name" value="ABC TRANSPORTER G FAMILY MEMBER 20 ISOFORM X1"/>
    <property type="match status" value="1"/>
</dbReference>
<proteinExistence type="predicted"/>
<evidence type="ECO:0000313" key="4">
    <source>
        <dbReference type="EMBL" id="QGZ99310.1"/>
    </source>
</evidence>
<gene>
    <name evidence="4" type="ORF">GQ588_00790</name>
</gene>
<name>A0A857DF35_9FIRM</name>
<keyword evidence="2 4" id="KW-0067">ATP-binding</keyword>
<dbReference type="GO" id="GO:0016887">
    <property type="term" value="F:ATP hydrolysis activity"/>
    <property type="evidence" value="ECO:0007669"/>
    <property type="project" value="InterPro"/>
</dbReference>
<dbReference type="SUPFAM" id="SSF52540">
    <property type="entry name" value="P-loop containing nucleoside triphosphate hydrolases"/>
    <property type="match status" value="1"/>
</dbReference>
<dbReference type="Proteomes" id="UP000430508">
    <property type="component" value="Chromosome"/>
</dbReference>
<evidence type="ECO:0000259" key="3">
    <source>
        <dbReference type="PROSITE" id="PS50893"/>
    </source>
</evidence>
<sequence length="304" mass="34216">MIKVNQLSKKFGSLLAVNDVSLNVSEGEIFGLIGPDGAGKTTLIRVICGLLTPDAGEVRVLGLTDREREKGKDAGARNFGYMPQRFSLYGDLTVMENLLFFGEMYSLKKEVIIHRSEEILEITNLVAFKKRFADQLSGGMKQKLALTCALVTRPKLLILDEPTYGVDPEFRKEFWKILYQLNREGMTMLVSTPYMDEAELCTWVAFMNEGSVHVLDTPVGLKEKFPYQVWEVMADTKEPWLFGKTDGILDYSLFGDKYRLIMDKNVEAEAFIEQTLTTKGCTFSQLQKVAPSIEDVFVIMAGGK</sequence>